<keyword evidence="1" id="KW-1133">Transmembrane helix</keyword>
<evidence type="ECO:0000256" key="1">
    <source>
        <dbReference type="SAM" id="Phobius"/>
    </source>
</evidence>
<sequence>MIHLCTLFVLPWILTVAVEGGAARLFFGIEKKEQILLLLVNTVTNPAAVLLSLLLPVYTVIPFNAAVLAVEVLVFILEGFLFRKCMIWQEKEYDPWRMALVLNVISFGTGLVVSMML</sequence>
<feature type="transmembrane region" description="Helical" evidence="1">
    <location>
        <begin position="47"/>
        <end position="77"/>
    </location>
</feature>
<evidence type="ECO:0000313" key="3">
    <source>
        <dbReference type="Proteomes" id="UP000823895"/>
    </source>
</evidence>
<dbReference type="EMBL" id="DWWI01000079">
    <property type="protein sequence ID" value="HJC42771.1"/>
    <property type="molecule type" value="Genomic_DNA"/>
</dbReference>
<keyword evidence="1" id="KW-0812">Transmembrane</keyword>
<keyword evidence="1" id="KW-0472">Membrane</keyword>
<dbReference type="AlphaFoldDB" id="A0A9D2P1X9"/>
<proteinExistence type="predicted"/>
<name>A0A9D2P1X9_9FIRM</name>
<protein>
    <submittedName>
        <fullName evidence="2">Uncharacterized protein</fullName>
    </submittedName>
</protein>
<accession>A0A9D2P1X9</accession>
<feature type="transmembrane region" description="Helical" evidence="1">
    <location>
        <begin position="98"/>
        <end position="116"/>
    </location>
</feature>
<reference evidence="2" key="2">
    <citation type="submission" date="2021-04" db="EMBL/GenBank/DDBJ databases">
        <authorList>
            <person name="Gilroy R."/>
        </authorList>
    </citation>
    <scope>NUCLEOTIDE SEQUENCE</scope>
    <source>
        <strain evidence="2">CHK165-2605</strain>
    </source>
</reference>
<evidence type="ECO:0000313" key="2">
    <source>
        <dbReference type="EMBL" id="HJC42771.1"/>
    </source>
</evidence>
<organism evidence="2 3">
    <name type="scientific">Candidatus Mediterraneibacter gallistercoris</name>
    <dbReference type="NCBI Taxonomy" id="2838671"/>
    <lineage>
        <taxon>Bacteria</taxon>
        <taxon>Bacillati</taxon>
        <taxon>Bacillota</taxon>
        <taxon>Clostridia</taxon>
        <taxon>Lachnospirales</taxon>
        <taxon>Lachnospiraceae</taxon>
        <taxon>Mediterraneibacter</taxon>
    </lineage>
</organism>
<gene>
    <name evidence="2" type="ORF">H9756_03690</name>
</gene>
<reference evidence="2" key="1">
    <citation type="journal article" date="2021" name="PeerJ">
        <title>Extensive microbial diversity within the chicken gut microbiome revealed by metagenomics and culture.</title>
        <authorList>
            <person name="Gilroy R."/>
            <person name="Ravi A."/>
            <person name="Getino M."/>
            <person name="Pursley I."/>
            <person name="Horton D.L."/>
            <person name="Alikhan N.F."/>
            <person name="Baker D."/>
            <person name="Gharbi K."/>
            <person name="Hall N."/>
            <person name="Watson M."/>
            <person name="Adriaenssens E.M."/>
            <person name="Foster-Nyarko E."/>
            <person name="Jarju S."/>
            <person name="Secka A."/>
            <person name="Antonio M."/>
            <person name="Oren A."/>
            <person name="Chaudhuri R.R."/>
            <person name="La Ragione R."/>
            <person name="Hildebrand F."/>
            <person name="Pallen M.J."/>
        </authorList>
    </citation>
    <scope>NUCLEOTIDE SEQUENCE</scope>
    <source>
        <strain evidence="2">CHK165-2605</strain>
    </source>
</reference>
<dbReference type="Proteomes" id="UP000823895">
    <property type="component" value="Unassembled WGS sequence"/>
</dbReference>
<comment type="caution">
    <text evidence="2">The sequence shown here is derived from an EMBL/GenBank/DDBJ whole genome shotgun (WGS) entry which is preliminary data.</text>
</comment>